<protein>
    <submittedName>
        <fullName evidence="1">Uncharacterized protein</fullName>
    </submittedName>
</protein>
<organism evidence="1 2">
    <name type="scientific">Arthrobotrys musiformis</name>
    <dbReference type="NCBI Taxonomy" id="47236"/>
    <lineage>
        <taxon>Eukaryota</taxon>
        <taxon>Fungi</taxon>
        <taxon>Dikarya</taxon>
        <taxon>Ascomycota</taxon>
        <taxon>Pezizomycotina</taxon>
        <taxon>Orbiliomycetes</taxon>
        <taxon>Orbiliales</taxon>
        <taxon>Orbiliaceae</taxon>
        <taxon>Arthrobotrys</taxon>
    </lineage>
</organism>
<dbReference type="AlphaFoldDB" id="A0AAV9VXP1"/>
<comment type="caution">
    <text evidence="1">The sequence shown here is derived from an EMBL/GenBank/DDBJ whole genome shotgun (WGS) entry which is preliminary data.</text>
</comment>
<keyword evidence="2" id="KW-1185">Reference proteome</keyword>
<dbReference type="Proteomes" id="UP001370758">
    <property type="component" value="Unassembled WGS sequence"/>
</dbReference>
<name>A0AAV9VXP1_9PEZI</name>
<sequence length="101" mass="11019">MVHVPLFGSKFRTESVDLISAAVSPGSVSCVTRRHHGLGSKREKQTDATVVRTEERYEVQVEKVARQSPGGVMTLIIMNVQSLQAPDQSKGEEMAPLLLEG</sequence>
<evidence type="ECO:0000313" key="2">
    <source>
        <dbReference type="Proteomes" id="UP001370758"/>
    </source>
</evidence>
<evidence type="ECO:0000313" key="1">
    <source>
        <dbReference type="EMBL" id="KAK6497425.1"/>
    </source>
</evidence>
<accession>A0AAV9VXP1</accession>
<reference evidence="1 2" key="1">
    <citation type="submission" date="2023-08" db="EMBL/GenBank/DDBJ databases">
        <authorList>
            <person name="Palmer J.M."/>
        </authorList>
    </citation>
    <scope>NUCLEOTIDE SEQUENCE [LARGE SCALE GENOMIC DNA]</scope>
    <source>
        <strain evidence="1 2">TWF481</strain>
    </source>
</reference>
<gene>
    <name evidence="1" type="ORF">TWF481_011834</name>
</gene>
<proteinExistence type="predicted"/>
<dbReference type="EMBL" id="JAVHJL010000009">
    <property type="protein sequence ID" value="KAK6497425.1"/>
    <property type="molecule type" value="Genomic_DNA"/>
</dbReference>